<dbReference type="EMBL" id="PKPP01004415">
    <property type="protein sequence ID" value="PWA64470.1"/>
    <property type="molecule type" value="Genomic_DNA"/>
</dbReference>
<keyword evidence="3" id="KW-0804">Transcription</keyword>
<proteinExistence type="predicted"/>
<dbReference type="InterPro" id="IPR043561">
    <property type="entry name" value="LHW-like"/>
</dbReference>
<organism evidence="6 7">
    <name type="scientific">Artemisia annua</name>
    <name type="common">Sweet wormwood</name>
    <dbReference type="NCBI Taxonomy" id="35608"/>
    <lineage>
        <taxon>Eukaryota</taxon>
        <taxon>Viridiplantae</taxon>
        <taxon>Streptophyta</taxon>
        <taxon>Embryophyta</taxon>
        <taxon>Tracheophyta</taxon>
        <taxon>Spermatophyta</taxon>
        <taxon>Magnoliopsida</taxon>
        <taxon>eudicotyledons</taxon>
        <taxon>Gunneridae</taxon>
        <taxon>Pentapetalae</taxon>
        <taxon>asterids</taxon>
        <taxon>campanulids</taxon>
        <taxon>Asterales</taxon>
        <taxon>Asteraceae</taxon>
        <taxon>Asteroideae</taxon>
        <taxon>Anthemideae</taxon>
        <taxon>Artemisiinae</taxon>
        <taxon>Artemisia</taxon>
    </lineage>
</organism>
<protein>
    <submittedName>
        <fullName evidence="6">Myc-type, basic helix-loop-helix (BHLH) domain, Transcription factor MYC/MYB N-terminal</fullName>
    </submittedName>
</protein>
<evidence type="ECO:0000256" key="4">
    <source>
        <dbReference type="ARBA" id="ARBA00023242"/>
    </source>
</evidence>
<dbReference type="Proteomes" id="UP000245207">
    <property type="component" value="Unassembled WGS sequence"/>
</dbReference>
<dbReference type="Pfam" id="PF14215">
    <property type="entry name" value="bHLH-MYC_N"/>
    <property type="match status" value="1"/>
</dbReference>
<evidence type="ECO:0000313" key="7">
    <source>
        <dbReference type="Proteomes" id="UP000245207"/>
    </source>
</evidence>
<dbReference type="InterPro" id="IPR011598">
    <property type="entry name" value="bHLH_dom"/>
</dbReference>
<feature type="domain" description="BHLH" evidence="5">
    <location>
        <begin position="357"/>
        <end position="406"/>
    </location>
</feature>
<dbReference type="GO" id="GO:0005634">
    <property type="term" value="C:nucleus"/>
    <property type="evidence" value="ECO:0007669"/>
    <property type="project" value="UniProtKB-SubCell"/>
</dbReference>
<accession>A0A2U1MT92</accession>
<dbReference type="GO" id="GO:0003700">
    <property type="term" value="F:DNA-binding transcription factor activity"/>
    <property type="evidence" value="ECO:0007669"/>
    <property type="project" value="InterPro"/>
</dbReference>
<reference evidence="6 7" key="1">
    <citation type="journal article" date="2018" name="Mol. Plant">
        <title>The genome of Artemisia annua provides insight into the evolution of Asteraceae family and artemisinin biosynthesis.</title>
        <authorList>
            <person name="Shen Q."/>
            <person name="Zhang L."/>
            <person name="Liao Z."/>
            <person name="Wang S."/>
            <person name="Yan T."/>
            <person name="Shi P."/>
            <person name="Liu M."/>
            <person name="Fu X."/>
            <person name="Pan Q."/>
            <person name="Wang Y."/>
            <person name="Lv Z."/>
            <person name="Lu X."/>
            <person name="Zhang F."/>
            <person name="Jiang W."/>
            <person name="Ma Y."/>
            <person name="Chen M."/>
            <person name="Hao X."/>
            <person name="Li L."/>
            <person name="Tang Y."/>
            <person name="Lv G."/>
            <person name="Zhou Y."/>
            <person name="Sun X."/>
            <person name="Brodelius P.E."/>
            <person name="Rose J.K.C."/>
            <person name="Tang K."/>
        </authorList>
    </citation>
    <scope>NUCLEOTIDE SEQUENCE [LARGE SCALE GENOMIC DNA]</scope>
    <source>
        <strain evidence="7">cv. Huhao1</strain>
        <tissue evidence="6">Leaf</tissue>
    </source>
</reference>
<dbReference type="InterPro" id="IPR025610">
    <property type="entry name" value="MYC/MYB_N"/>
</dbReference>
<keyword evidence="4" id="KW-0539">Nucleus</keyword>
<keyword evidence="7" id="KW-1185">Reference proteome</keyword>
<dbReference type="AlphaFoldDB" id="A0A2U1MT92"/>
<name>A0A2U1MT92_ARTAN</name>
<evidence type="ECO:0000259" key="5">
    <source>
        <dbReference type="PROSITE" id="PS50888"/>
    </source>
</evidence>
<dbReference type="GO" id="GO:0046983">
    <property type="term" value="F:protein dimerization activity"/>
    <property type="evidence" value="ECO:0007669"/>
    <property type="project" value="InterPro"/>
</dbReference>
<evidence type="ECO:0000256" key="2">
    <source>
        <dbReference type="ARBA" id="ARBA00023015"/>
    </source>
</evidence>
<sequence length="575" mass="64511">MGTLQQDSIVKNVIKNLCCSYGWSYGAFWSYDQPNSILLTLQDAYFEEKCGSLIDNLVRQVPLGGGIIGQAAYNNKHTWMSSEDHYNEQNFSGSIWDMFLDDYEFRRQFSGGMKTIAVIPVEPQGVVQFGSIDKILETVEFVNQTKIMFQEISNLGGSEVGLTSLDGQTCYQNEAFASLISPQESFFTDFGIPDEFFQNGTFPPLNPIDSDGKHESLTISGTDVDLLRNSGDLGHILAPFIDGSHSGFHSYSSECMSMSKSAQGVDCTTRVPKERLFSKLGIEELLEGVSGISNADSLSCIDGQISAKRRKTGNSKWEEVMPISQPCLHMVDGYSVSDSSTVMQAKKQVEPLKPIKKKAKPGTRPRPKDRQQILDRMAELRLLIPNGEKMSIDCLLDRTIKHMIFMQNLAKQADKIKQAEERKHNRIDSNDTSTNGVTWACELGNQTMVCPLMVEDLDEPGQMLIEMICEEQGFFLEIVDIIRRFGLIILKGVMETRGDKIWARFIVEPEVNKHITRHEIFSALVKFLQENAHIVDEKCTRQGNSLLGDFQQAGIQNIGIQNLVNLADMQYFVNL</sequence>
<evidence type="ECO:0000256" key="1">
    <source>
        <dbReference type="ARBA" id="ARBA00004123"/>
    </source>
</evidence>
<dbReference type="PANTHER" id="PTHR46196">
    <property type="entry name" value="TRANSCRIPTION FACTOR BHLH155-LIKE ISOFORM X1-RELATED"/>
    <property type="match status" value="1"/>
</dbReference>
<keyword evidence="2" id="KW-0805">Transcription regulation</keyword>
<comment type="subcellular location">
    <subcellularLocation>
        <location evidence="1">Nucleus</location>
    </subcellularLocation>
</comment>
<evidence type="ECO:0000313" key="6">
    <source>
        <dbReference type="EMBL" id="PWA64470.1"/>
    </source>
</evidence>
<gene>
    <name evidence="6" type="ORF">CTI12_AA342530</name>
</gene>
<dbReference type="OrthoDB" id="1883654at2759"/>
<comment type="caution">
    <text evidence="6">The sequence shown here is derived from an EMBL/GenBank/DDBJ whole genome shotgun (WGS) entry which is preliminary data.</text>
</comment>
<dbReference type="Pfam" id="PF23176">
    <property type="entry name" value="bHLH_LHW"/>
    <property type="match status" value="1"/>
</dbReference>
<dbReference type="STRING" id="35608.A0A2U1MT92"/>
<evidence type="ECO:0000256" key="3">
    <source>
        <dbReference type="ARBA" id="ARBA00023163"/>
    </source>
</evidence>
<dbReference type="PANTHER" id="PTHR46196:SF2">
    <property type="entry name" value="TRANSCRIPTION FACTOR BHLH157"/>
    <property type="match status" value="1"/>
</dbReference>
<dbReference type="PROSITE" id="PS50888">
    <property type="entry name" value="BHLH"/>
    <property type="match status" value="1"/>
</dbReference>